<dbReference type="InterPro" id="IPR007627">
    <property type="entry name" value="RNA_pol_sigma70_r2"/>
</dbReference>
<keyword evidence="2" id="KW-0805">Transcription regulation</keyword>
<dbReference type="RefSeq" id="WP_184786663.1">
    <property type="nucleotide sequence ID" value="NZ_BONT01000013.1"/>
</dbReference>
<reference evidence="8 9" key="1">
    <citation type="submission" date="2020-08" db="EMBL/GenBank/DDBJ databases">
        <title>Genomic Encyclopedia of Type Strains, Phase IV (KMG-IV): sequencing the most valuable type-strain genomes for metagenomic binning, comparative biology and taxonomic classification.</title>
        <authorList>
            <person name="Goeker M."/>
        </authorList>
    </citation>
    <scope>NUCLEOTIDE SEQUENCE [LARGE SCALE GENOMIC DNA]</scope>
    <source>
        <strain evidence="8 9">YIM 65646</strain>
    </source>
</reference>
<evidence type="ECO:0000313" key="8">
    <source>
        <dbReference type="EMBL" id="MBB6033801.1"/>
    </source>
</evidence>
<dbReference type="Pfam" id="PF08281">
    <property type="entry name" value="Sigma70_r4_2"/>
    <property type="match status" value="1"/>
</dbReference>
<keyword evidence="9" id="KW-1185">Reference proteome</keyword>
<dbReference type="InterPro" id="IPR013324">
    <property type="entry name" value="RNA_pol_sigma_r3/r4-like"/>
</dbReference>
<name>A0A841F9E3_9ACTN</name>
<evidence type="ECO:0000256" key="3">
    <source>
        <dbReference type="ARBA" id="ARBA00023082"/>
    </source>
</evidence>
<comment type="similarity">
    <text evidence="1">Belongs to the sigma-70 factor family. ECF subfamily.</text>
</comment>
<dbReference type="PANTHER" id="PTHR47756">
    <property type="entry name" value="BLL6612 PROTEIN-RELATED"/>
    <property type="match status" value="1"/>
</dbReference>
<evidence type="ECO:0000259" key="5">
    <source>
        <dbReference type="Pfam" id="PF04542"/>
    </source>
</evidence>
<keyword evidence="4" id="KW-0804">Transcription</keyword>
<evidence type="ECO:0000256" key="4">
    <source>
        <dbReference type="ARBA" id="ARBA00023163"/>
    </source>
</evidence>
<dbReference type="SUPFAM" id="SSF88946">
    <property type="entry name" value="Sigma2 domain of RNA polymerase sigma factors"/>
    <property type="match status" value="1"/>
</dbReference>
<dbReference type="AlphaFoldDB" id="A0A841F9E3"/>
<feature type="domain" description="DUF6596" evidence="7">
    <location>
        <begin position="175"/>
        <end position="275"/>
    </location>
</feature>
<dbReference type="InterPro" id="IPR013249">
    <property type="entry name" value="RNA_pol_sigma70_r4_t2"/>
</dbReference>
<evidence type="ECO:0000256" key="2">
    <source>
        <dbReference type="ARBA" id="ARBA00023015"/>
    </source>
</evidence>
<dbReference type="PANTHER" id="PTHR47756:SF2">
    <property type="entry name" value="BLL6612 PROTEIN"/>
    <property type="match status" value="1"/>
</dbReference>
<dbReference type="EMBL" id="JACHGT010000003">
    <property type="protein sequence ID" value="MBB6033801.1"/>
    <property type="molecule type" value="Genomic_DNA"/>
</dbReference>
<evidence type="ECO:0000256" key="1">
    <source>
        <dbReference type="ARBA" id="ARBA00010641"/>
    </source>
</evidence>
<keyword evidence="3" id="KW-0731">Sigma factor</keyword>
<dbReference type="InterPro" id="IPR013325">
    <property type="entry name" value="RNA_pol_sigma_r2"/>
</dbReference>
<dbReference type="InterPro" id="IPR046531">
    <property type="entry name" value="DUF6596"/>
</dbReference>
<dbReference type="Pfam" id="PF04542">
    <property type="entry name" value="Sigma70_r2"/>
    <property type="match status" value="1"/>
</dbReference>
<dbReference type="Gene3D" id="1.10.10.10">
    <property type="entry name" value="Winged helix-like DNA-binding domain superfamily/Winged helix DNA-binding domain"/>
    <property type="match status" value="1"/>
</dbReference>
<dbReference type="SUPFAM" id="SSF88659">
    <property type="entry name" value="Sigma3 and sigma4 domains of RNA polymerase sigma factors"/>
    <property type="match status" value="1"/>
</dbReference>
<evidence type="ECO:0000313" key="9">
    <source>
        <dbReference type="Proteomes" id="UP000548476"/>
    </source>
</evidence>
<evidence type="ECO:0000259" key="7">
    <source>
        <dbReference type="Pfam" id="PF20239"/>
    </source>
</evidence>
<accession>A0A841F9E3</accession>
<dbReference type="GO" id="GO:0006352">
    <property type="term" value="P:DNA-templated transcription initiation"/>
    <property type="evidence" value="ECO:0007669"/>
    <property type="project" value="InterPro"/>
</dbReference>
<organism evidence="8 9">
    <name type="scientific">Phytomonospora endophytica</name>
    <dbReference type="NCBI Taxonomy" id="714109"/>
    <lineage>
        <taxon>Bacteria</taxon>
        <taxon>Bacillati</taxon>
        <taxon>Actinomycetota</taxon>
        <taxon>Actinomycetes</taxon>
        <taxon>Micromonosporales</taxon>
        <taxon>Micromonosporaceae</taxon>
        <taxon>Phytomonospora</taxon>
    </lineage>
</organism>
<feature type="domain" description="RNA polymerase sigma factor 70 region 4 type 2" evidence="6">
    <location>
        <begin position="108"/>
        <end position="157"/>
    </location>
</feature>
<evidence type="ECO:0000259" key="6">
    <source>
        <dbReference type="Pfam" id="PF08281"/>
    </source>
</evidence>
<dbReference type="InterPro" id="IPR036388">
    <property type="entry name" value="WH-like_DNA-bd_sf"/>
</dbReference>
<proteinExistence type="inferred from homology"/>
<dbReference type="Gene3D" id="1.10.1740.10">
    <property type="match status" value="1"/>
</dbReference>
<feature type="domain" description="RNA polymerase sigma-70 region 2" evidence="5">
    <location>
        <begin position="9"/>
        <end position="73"/>
    </location>
</feature>
<dbReference type="GO" id="GO:0016987">
    <property type="term" value="F:sigma factor activity"/>
    <property type="evidence" value="ECO:0007669"/>
    <property type="project" value="UniProtKB-KW"/>
</dbReference>
<comment type="caution">
    <text evidence="8">The sequence shown here is derived from an EMBL/GenBank/DDBJ whole genome shotgun (WGS) entry which is preliminary data.</text>
</comment>
<gene>
    <name evidence="8" type="ORF">HNR73_001651</name>
</gene>
<dbReference type="Proteomes" id="UP000548476">
    <property type="component" value="Unassembled WGS sequence"/>
</dbReference>
<sequence length="403" mass="43466">MTHPAEQAYRDHYGRLLALLAAEYRSLDTAEEALADAYAKAVAGWHGHTVPANPAAWLLTVARHAATDRLRRDATARRKMPLLITGDDDQPRTDTGPVPDERLRLVYTCCHPALAPAARIALTLRYVTGLRTREIARLFLVGEATMAARLTRAKKKIAAAGVPYRVPAAADLPARLATVLHVVYLVFTEGYRATEGRALTRVELADEAIRLAGVIAELTPGERDVAALRALMLLQHARRDARVDTDGRLVRLSEQDRSAWHRDEIAHGLALLAQALRGTGESRYLLEAQIAAAHATAATAADTDWARIAGLYARLEQRTGSPVVRLNRAVAVAEWQGPAAGLALLAGLDTALAGHHLLPAARAELHARLGEHAAARAAFDAAIALAGTDTERQWLTGRRASLG</sequence>
<dbReference type="Pfam" id="PF20239">
    <property type="entry name" value="DUF6596"/>
    <property type="match status" value="1"/>
</dbReference>
<dbReference type="GO" id="GO:0003677">
    <property type="term" value="F:DNA binding"/>
    <property type="evidence" value="ECO:0007669"/>
    <property type="project" value="InterPro"/>
</dbReference>
<protein>
    <submittedName>
        <fullName evidence="8">RNA polymerase sigma-70 factor (ECF subfamily)</fullName>
    </submittedName>
</protein>